<feature type="compositionally biased region" description="Basic and acidic residues" evidence="10">
    <location>
        <begin position="186"/>
        <end position="200"/>
    </location>
</feature>
<dbReference type="GO" id="GO:0046872">
    <property type="term" value="F:metal ion binding"/>
    <property type="evidence" value="ECO:0007669"/>
    <property type="project" value="UniProtKB-KW"/>
</dbReference>
<dbReference type="PROSITE" id="PS51379">
    <property type="entry name" value="4FE4S_FER_2"/>
    <property type="match status" value="3"/>
</dbReference>
<evidence type="ECO:0000256" key="10">
    <source>
        <dbReference type="SAM" id="MobiDB-lite"/>
    </source>
</evidence>
<dbReference type="AlphaFoldDB" id="R4K7G7"/>
<evidence type="ECO:0000313" key="13">
    <source>
        <dbReference type="Proteomes" id="UP000013523"/>
    </source>
</evidence>
<dbReference type="InterPro" id="IPR050954">
    <property type="entry name" value="ET_IronSulfur_Cluster-Binding"/>
</dbReference>
<keyword evidence="7" id="KW-0249">Electron transport</keyword>
<evidence type="ECO:0000256" key="3">
    <source>
        <dbReference type="ARBA" id="ARBA00022448"/>
    </source>
</evidence>
<dbReference type="CDD" id="cd16371">
    <property type="entry name" value="DMSOR_beta_like"/>
    <property type="match status" value="1"/>
</dbReference>
<dbReference type="OrthoDB" id="9810688at2"/>
<dbReference type="Gene3D" id="3.30.70.20">
    <property type="match status" value="2"/>
</dbReference>
<evidence type="ECO:0000259" key="11">
    <source>
        <dbReference type="PROSITE" id="PS51379"/>
    </source>
</evidence>
<evidence type="ECO:0000256" key="2">
    <source>
        <dbReference type="ARBA" id="ARBA00003584"/>
    </source>
</evidence>
<dbReference type="InterPro" id="IPR014297">
    <property type="entry name" value="DMSO_DmsB"/>
</dbReference>
<dbReference type="PATRIC" id="fig|86416.3.peg.491"/>
<reference evidence="12 13" key="1">
    <citation type="submission" date="2012-01" db="EMBL/GenBank/DDBJ databases">
        <title>Complete sequence of chromosome of Clostridium pasteurianum BC1.</title>
        <authorList>
            <consortium name="US DOE Joint Genome Institute"/>
            <person name="Lucas S."/>
            <person name="Han J."/>
            <person name="Lapidus A."/>
            <person name="Cheng J.-F."/>
            <person name="Goodwin L."/>
            <person name="Pitluck S."/>
            <person name="Peters L."/>
            <person name="Mikhailova N."/>
            <person name="Teshima H."/>
            <person name="Detter J.C."/>
            <person name="Han C."/>
            <person name="Tapia R."/>
            <person name="Land M."/>
            <person name="Hauser L."/>
            <person name="Kyrpides N."/>
            <person name="Ivanova N."/>
            <person name="Pagani I."/>
            <person name="Dunn J."/>
            <person name="Taghavi S."/>
            <person name="Francis A."/>
            <person name="van der Lelie D."/>
            <person name="Woyke T."/>
        </authorList>
    </citation>
    <scope>NUCLEOTIDE SEQUENCE [LARGE SCALE GENOMIC DNA]</scope>
    <source>
        <strain evidence="12 13">BC1</strain>
    </source>
</reference>
<feature type="region of interest" description="Disordered" evidence="10">
    <location>
        <begin position="175"/>
        <end position="200"/>
    </location>
</feature>
<feature type="domain" description="4Fe-4S ferredoxin-type" evidence="11">
    <location>
        <begin position="5"/>
        <end position="35"/>
    </location>
</feature>
<comment type="cofactor">
    <cofactor evidence="1">
        <name>[4Fe-4S] cluster</name>
        <dbReference type="ChEBI" id="CHEBI:49883"/>
    </cofactor>
</comment>
<dbReference type="STRING" id="86416.Clopa_0514"/>
<accession>R4K7G7</accession>
<feature type="domain" description="4Fe-4S ferredoxin-type" evidence="11">
    <location>
        <begin position="91"/>
        <end position="120"/>
    </location>
</feature>
<evidence type="ECO:0000256" key="5">
    <source>
        <dbReference type="ARBA" id="ARBA00022723"/>
    </source>
</evidence>
<dbReference type="Pfam" id="PF12800">
    <property type="entry name" value="Fer4_4"/>
    <property type="match status" value="1"/>
</dbReference>
<evidence type="ECO:0000313" key="12">
    <source>
        <dbReference type="EMBL" id="AGK95565.1"/>
    </source>
</evidence>
<dbReference type="PANTHER" id="PTHR43177:SF5">
    <property type="entry name" value="ANAEROBIC DIMETHYL SULFOXIDE REDUCTASE CHAIN B-RELATED"/>
    <property type="match status" value="1"/>
</dbReference>
<keyword evidence="8" id="KW-0408">Iron</keyword>
<keyword evidence="9" id="KW-0411">Iron-sulfur</keyword>
<evidence type="ECO:0000256" key="4">
    <source>
        <dbReference type="ARBA" id="ARBA00022485"/>
    </source>
</evidence>
<keyword evidence="13" id="KW-1185">Reference proteome</keyword>
<keyword evidence="4" id="KW-0004">4Fe-4S</keyword>
<protein>
    <submittedName>
        <fullName evidence="12">DMSO reductase, iron-sulfur subunit</fullName>
    </submittedName>
</protein>
<gene>
    <name evidence="12" type="ORF">Clopa_0514</name>
</gene>
<dbReference type="Pfam" id="PF13247">
    <property type="entry name" value="Fer4_11"/>
    <property type="match status" value="1"/>
</dbReference>
<evidence type="ECO:0000256" key="9">
    <source>
        <dbReference type="ARBA" id="ARBA00023014"/>
    </source>
</evidence>
<dbReference type="HOGENOM" id="CLU_043374_2_0_9"/>
<dbReference type="InterPro" id="IPR017896">
    <property type="entry name" value="4Fe4S_Fe-S-bd"/>
</dbReference>
<feature type="domain" description="4Fe-4S ferredoxin-type" evidence="11">
    <location>
        <begin position="58"/>
        <end position="89"/>
    </location>
</feature>
<keyword evidence="3" id="KW-0813">Transport</keyword>
<dbReference type="PROSITE" id="PS00198">
    <property type="entry name" value="4FE4S_FER_1"/>
    <property type="match status" value="1"/>
</dbReference>
<evidence type="ECO:0000256" key="6">
    <source>
        <dbReference type="ARBA" id="ARBA00022737"/>
    </source>
</evidence>
<organism evidence="12 13">
    <name type="scientific">Clostridium pasteurianum BC1</name>
    <dbReference type="NCBI Taxonomy" id="86416"/>
    <lineage>
        <taxon>Bacteria</taxon>
        <taxon>Bacillati</taxon>
        <taxon>Bacillota</taxon>
        <taxon>Clostridia</taxon>
        <taxon>Eubacteriales</taxon>
        <taxon>Clostridiaceae</taxon>
        <taxon>Clostridium</taxon>
    </lineage>
</organism>
<keyword evidence="5" id="KW-0479">Metal-binding</keyword>
<dbReference type="InterPro" id="IPR017900">
    <property type="entry name" value="4Fe4S_Fe_S_CS"/>
</dbReference>
<dbReference type="Proteomes" id="UP000013523">
    <property type="component" value="Chromosome"/>
</dbReference>
<dbReference type="RefSeq" id="WP_015613892.1">
    <property type="nucleotide sequence ID" value="NC_021182.1"/>
</dbReference>
<evidence type="ECO:0000256" key="1">
    <source>
        <dbReference type="ARBA" id="ARBA00001966"/>
    </source>
</evidence>
<dbReference type="KEGG" id="cpas:Clopa_0514"/>
<sequence length="200" mass="22477">MGKQLAFYFQQNYCVGCNTCQIACKDKNNLTVGENFRKVYEVAGGNFIQRGKAIIPNIYAFWITVSCNHCLNPICVKSCPTGALVKREEDGIVYIEKEKCISCKSCIKACPYEAPQYNPKEKKVNKCDFCMDLLEKGKEPVCVSSCPMRALGFGAFEELREKYGEVAETEGMPKASITEPALVITPHERIDSDQREDSKR</sequence>
<proteinExistence type="predicted"/>
<evidence type="ECO:0000256" key="7">
    <source>
        <dbReference type="ARBA" id="ARBA00022982"/>
    </source>
</evidence>
<dbReference type="EMBL" id="CP003261">
    <property type="protein sequence ID" value="AGK95565.1"/>
    <property type="molecule type" value="Genomic_DNA"/>
</dbReference>
<evidence type="ECO:0000256" key="8">
    <source>
        <dbReference type="ARBA" id="ARBA00023004"/>
    </source>
</evidence>
<dbReference type="eggNOG" id="COG0437">
    <property type="taxonomic scope" value="Bacteria"/>
</dbReference>
<dbReference type="SUPFAM" id="SSF54862">
    <property type="entry name" value="4Fe-4S ferredoxins"/>
    <property type="match status" value="1"/>
</dbReference>
<dbReference type="NCBIfam" id="TIGR02951">
    <property type="entry name" value="DMSO_dmsB"/>
    <property type="match status" value="1"/>
</dbReference>
<dbReference type="GO" id="GO:0051539">
    <property type="term" value="F:4 iron, 4 sulfur cluster binding"/>
    <property type="evidence" value="ECO:0007669"/>
    <property type="project" value="UniProtKB-KW"/>
</dbReference>
<name>R4K7G7_CLOPA</name>
<dbReference type="PANTHER" id="PTHR43177">
    <property type="entry name" value="PROTEIN NRFC"/>
    <property type="match status" value="1"/>
</dbReference>
<keyword evidence="6" id="KW-0677">Repeat</keyword>
<comment type="function">
    <text evidence="2">Electron transfer subunit of the terminal reductase during anaerobic growth on various sulfoxide and N-oxide compounds.</text>
</comment>